<evidence type="ECO:0000256" key="1">
    <source>
        <dbReference type="SAM" id="Phobius"/>
    </source>
</evidence>
<keyword evidence="1" id="KW-1133">Transmembrane helix</keyword>
<keyword evidence="1" id="KW-0472">Membrane</keyword>
<evidence type="ECO:0000313" key="3">
    <source>
        <dbReference type="EMBL" id="TDY50087.1"/>
    </source>
</evidence>
<proteinExistence type="predicted"/>
<gene>
    <name evidence="3" type="ORF">C7445_103132</name>
</gene>
<organism evidence="3 4">
    <name type="scientific">Alicyclobacillus sacchari</name>
    <dbReference type="NCBI Taxonomy" id="392010"/>
    <lineage>
        <taxon>Bacteria</taxon>
        <taxon>Bacillati</taxon>
        <taxon>Bacillota</taxon>
        <taxon>Bacilli</taxon>
        <taxon>Bacillales</taxon>
        <taxon>Alicyclobacillaceae</taxon>
        <taxon>Alicyclobacillus</taxon>
    </lineage>
</organism>
<dbReference type="Proteomes" id="UP000294581">
    <property type="component" value="Unassembled WGS sequence"/>
</dbReference>
<protein>
    <submittedName>
        <fullName evidence="3">Stage II sporulation protein D</fullName>
    </submittedName>
</protein>
<feature type="transmembrane region" description="Helical" evidence="1">
    <location>
        <begin position="20"/>
        <end position="41"/>
    </location>
</feature>
<keyword evidence="1" id="KW-0812">Transmembrane</keyword>
<evidence type="ECO:0000259" key="2">
    <source>
        <dbReference type="Pfam" id="PF08486"/>
    </source>
</evidence>
<dbReference type="Pfam" id="PF08486">
    <property type="entry name" value="SpoIID"/>
    <property type="match status" value="1"/>
</dbReference>
<evidence type="ECO:0000313" key="4">
    <source>
        <dbReference type="Proteomes" id="UP000294581"/>
    </source>
</evidence>
<reference evidence="3 4" key="1">
    <citation type="submission" date="2019-03" db="EMBL/GenBank/DDBJ databases">
        <title>Genomic Encyclopedia of Type Strains, Phase IV (KMG-IV): sequencing the most valuable type-strain genomes for metagenomic binning, comparative biology and taxonomic classification.</title>
        <authorList>
            <person name="Goeker M."/>
        </authorList>
    </citation>
    <scope>NUCLEOTIDE SEQUENCE [LARGE SCALE GENOMIC DNA]</scope>
    <source>
        <strain evidence="3 4">DSM 17974</strain>
    </source>
</reference>
<feature type="domain" description="Sporulation stage II protein D amidase enhancer LytB N-terminal" evidence="2">
    <location>
        <begin position="67"/>
        <end position="172"/>
    </location>
</feature>
<dbReference type="RefSeq" id="WP_243834939.1">
    <property type="nucleotide sequence ID" value="NZ_BSUS01000001.1"/>
</dbReference>
<sequence>MSQPTPHQQPVTSGPLQFAVRVGLAFIVMVLLPIGIGKLFLRSPMPNVAAWIQSPDATTDIRVYDPSQNQVSTLPLNTYMLEVLSAECSPDAPLASLEAAAVATRTYAQRAIASPAPLARKYGADVTDDPSLDLPLVTEDELESAIGTSRALACITRIQTAIEMTAGRILTFNQQPILAFMCAISTGRTRTGLAAFGQAIPYLQAVACPDDEASPSETATNTFSIPALNQALGTNLSSTRSFQLQRGADGFVTAVHVGSKTMTGQSFANLLQLPSSDFVWHLAPDAVSITTYGRGSDLGMSLHEASALAAKGWTWQAILSHFYPGAKLSQASGDIGYHLEEKGK</sequence>
<name>A0A4R8LTM5_9BACL</name>
<dbReference type="NCBIfam" id="TIGR02669">
    <property type="entry name" value="SpoIID_LytB"/>
    <property type="match status" value="1"/>
</dbReference>
<dbReference type="AlphaFoldDB" id="A0A4R8LTM5"/>
<dbReference type="EMBL" id="SORF01000003">
    <property type="protein sequence ID" value="TDY50087.1"/>
    <property type="molecule type" value="Genomic_DNA"/>
</dbReference>
<accession>A0A4R8LTM5</accession>
<dbReference type="InterPro" id="IPR013693">
    <property type="entry name" value="SpoIID/LytB_N"/>
</dbReference>
<dbReference type="InterPro" id="IPR013486">
    <property type="entry name" value="SpoIID/LytB"/>
</dbReference>
<comment type="caution">
    <text evidence="3">The sequence shown here is derived from an EMBL/GenBank/DDBJ whole genome shotgun (WGS) entry which is preliminary data.</text>
</comment>
<dbReference type="GO" id="GO:0030435">
    <property type="term" value="P:sporulation resulting in formation of a cellular spore"/>
    <property type="evidence" value="ECO:0007669"/>
    <property type="project" value="InterPro"/>
</dbReference>
<keyword evidence="4" id="KW-1185">Reference proteome</keyword>